<sequence length="140" mass="15284">MLQEPIFQRFQVNPGKLVRSMVSCTGSQFCGFGLAETKNRAMALMEKLEHQLELPRNVRVHFTGCPNSCGQAQVGDIGLIGAPAKKDGKATEGFRILLGGRIGENPELAKEFEKGVPVSDLEDKLREILINEFGAKLKAA</sequence>
<evidence type="ECO:0000256" key="9">
    <source>
        <dbReference type="ARBA" id="ARBA00023014"/>
    </source>
</evidence>
<dbReference type="GO" id="GO:0020037">
    <property type="term" value="F:heme binding"/>
    <property type="evidence" value="ECO:0007669"/>
    <property type="project" value="InterPro"/>
</dbReference>
<dbReference type="GO" id="GO:0046872">
    <property type="term" value="F:metal ion binding"/>
    <property type="evidence" value="ECO:0007669"/>
    <property type="project" value="UniProtKB-KW"/>
</dbReference>
<feature type="domain" description="Nitrite/sulphite reductase 4Fe-4S" evidence="13">
    <location>
        <begin position="15"/>
        <end position="123"/>
    </location>
</feature>
<dbReference type="InterPro" id="IPR006067">
    <property type="entry name" value="NO2/SO3_Rdtase_4Fe4S_dom"/>
</dbReference>
<dbReference type="GO" id="GO:0051539">
    <property type="term" value="F:4 iron, 4 sulfur cluster binding"/>
    <property type="evidence" value="ECO:0007669"/>
    <property type="project" value="UniProtKB-KW"/>
</dbReference>
<dbReference type="Gene3D" id="3.30.413.10">
    <property type="entry name" value="Sulfite Reductase Hemoprotein, domain 1"/>
    <property type="match status" value="1"/>
</dbReference>
<reference evidence="14" key="1">
    <citation type="submission" date="2021-01" db="EMBL/GenBank/DDBJ databases">
        <authorList>
            <person name="Corre E."/>
            <person name="Pelletier E."/>
            <person name="Niang G."/>
            <person name="Scheremetjew M."/>
            <person name="Finn R."/>
            <person name="Kale V."/>
            <person name="Holt S."/>
            <person name="Cochrane G."/>
            <person name="Meng A."/>
            <person name="Brown T."/>
            <person name="Cohen L."/>
        </authorList>
    </citation>
    <scope>NUCLEOTIDE SEQUENCE</scope>
    <source>
        <strain evidence="14">CCMP1320</strain>
    </source>
</reference>
<gene>
    <name evidence="14" type="ORF">DTER00134_LOCUS14107</name>
</gene>
<evidence type="ECO:0000256" key="5">
    <source>
        <dbReference type="ARBA" id="ARBA00022617"/>
    </source>
</evidence>
<accession>A0A7S3R153</accession>
<dbReference type="PANTHER" id="PTHR32439:SF0">
    <property type="entry name" value="FERREDOXIN--NITRITE REDUCTASE, CHLOROPLASTIC"/>
    <property type="match status" value="1"/>
</dbReference>
<keyword evidence="8" id="KW-0408">Iron</keyword>
<organism evidence="14">
    <name type="scientific">Dunaliella tertiolecta</name>
    <name type="common">Green alga</name>
    <dbReference type="NCBI Taxonomy" id="3047"/>
    <lineage>
        <taxon>Eukaryota</taxon>
        <taxon>Viridiplantae</taxon>
        <taxon>Chlorophyta</taxon>
        <taxon>core chlorophytes</taxon>
        <taxon>Chlorophyceae</taxon>
        <taxon>CS clade</taxon>
        <taxon>Chlamydomonadales</taxon>
        <taxon>Dunaliellaceae</taxon>
        <taxon>Dunaliella</taxon>
    </lineage>
</organism>
<evidence type="ECO:0000256" key="12">
    <source>
        <dbReference type="ARBA" id="ARBA00048538"/>
    </source>
</evidence>
<evidence type="ECO:0000256" key="8">
    <source>
        <dbReference type="ARBA" id="ARBA00023004"/>
    </source>
</evidence>
<proteinExistence type="inferred from homology"/>
<dbReference type="SUPFAM" id="SSF56014">
    <property type="entry name" value="Nitrite and sulphite reductase 4Fe-4S domain-like"/>
    <property type="match status" value="1"/>
</dbReference>
<dbReference type="Pfam" id="PF01077">
    <property type="entry name" value="NIR_SIR"/>
    <property type="match status" value="1"/>
</dbReference>
<dbReference type="EC" id="1.7.7.1" evidence="10"/>
<comment type="similarity">
    <text evidence="3">Belongs to the nitrite and sulfite reductase 4Fe-4S domain family.</text>
</comment>
<evidence type="ECO:0000256" key="3">
    <source>
        <dbReference type="ARBA" id="ARBA00010429"/>
    </source>
</evidence>
<dbReference type="EMBL" id="HBIP01023546">
    <property type="protein sequence ID" value="CAE0499034.1"/>
    <property type="molecule type" value="Transcribed_RNA"/>
</dbReference>
<keyword evidence="9" id="KW-0411">Iron-sulfur</keyword>
<dbReference type="GO" id="GO:0048307">
    <property type="term" value="F:ferredoxin-nitrite reductase activity"/>
    <property type="evidence" value="ECO:0007669"/>
    <property type="project" value="UniProtKB-EC"/>
</dbReference>
<evidence type="ECO:0000256" key="4">
    <source>
        <dbReference type="ARBA" id="ARBA00022485"/>
    </source>
</evidence>
<evidence type="ECO:0000256" key="2">
    <source>
        <dbReference type="ARBA" id="ARBA00005096"/>
    </source>
</evidence>
<dbReference type="InterPro" id="IPR045854">
    <property type="entry name" value="NO2/SO3_Rdtase_4Fe4S_sf"/>
</dbReference>
<evidence type="ECO:0000256" key="7">
    <source>
        <dbReference type="ARBA" id="ARBA00023002"/>
    </source>
</evidence>
<dbReference type="PANTHER" id="PTHR32439">
    <property type="entry name" value="FERREDOXIN--NITRITE REDUCTASE, CHLOROPLASTIC"/>
    <property type="match status" value="1"/>
</dbReference>
<keyword evidence="4" id="KW-0004">4Fe-4S</keyword>
<dbReference type="AlphaFoldDB" id="A0A7S3R153"/>
<dbReference type="PROSITE" id="PS00365">
    <property type="entry name" value="NIR_SIR"/>
    <property type="match status" value="1"/>
</dbReference>
<keyword evidence="6" id="KW-0479">Metal-binding</keyword>
<comment type="catalytic activity">
    <reaction evidence="12">
        <text>6 oxidized [2Fe-2S]-[ferredoxin] + NH4(+) + 2 H2O = nitrite + 6 reduced [2Fe-2S]-[ferredoxin] + 8 H(+)</text>
        <dbReference type="Rhea" id="RHEA:18041"/>
        <dbReference type="Rhea" id="RHEA-COMP:10000"/>
        <dbReference type="Rhea" id="RHEA-COMP:10001"/>
        <dbReference type="ChEBI" id="CHEBI:15377"/>
        <dbReference type="ChEBI" id="CHEBI:15378"/>
        <dbReference type="ChEBI" id="CHEBI:16301"/>
        <dbReference type="ChEBI" id="CHEBI:28938"/>
        <dbReference type="ChEBI" id="CHEBI:33737"/>
        <dbReference type="ChEBI" id="CHEBI:33738"/>
        <dbReference type="EC" id="1.7.7.1"/>
    </reaction>
</comment>
<evidence type="ECO:0000256" key="10">
    <source>
        <dbReference type="ARBA" id="ARBA00038893"/>
    </source>
</evidence>
<evidence type="ECO:0000256" key="1">
    <source>
        <dbReference type="ARBA" id="ARBA00001929"/>
    </source>
</evidence>
<dbReference type="PRINTS" id="PR00397">
    <property type="entry name" value="SIROHAEM"/>
</dbReference>
<evidence type="ECO:0000256" key="6">
    <source>
        <dbReference type="ARBA" id="ARBA00022723"/>
    </source>
</evidence>
<keyword evidence="5" id="KW-0349">Heme</keyword>
<comment type="cofactor">
    <cofactor evidence="1">
        <name>siroheme</name>
        <dbReference type="ChEBI" id="CHEBI:60052"/>
    </cofactor>
</comment>
<comment type="pathway">
    <text evidence="2">Nitrogen metabolism; nitrate reduction (assimilation).</text>
</comment>
<name>A0A7S3R153_DUNTE</name>
<evidence type="ECO:0000313" key="14">
    <source>
        <dbReference type="EMBL" id="CAE0499034.1"/>
    </source>
</evidence>
<keyword evidence="7" id="KW-0560">Oxidoreductase</keyword>
<evidence type="ECO:0000259" key="13">
    <source>
        <dbReference type="Pfam" id="PF01077"/>
    </source>
</evidence>
<evidence type="ECO:0000256" key="11">
    <source>
        <dbReference type="ARBA" id="ARBA00040459"/>
    </source>
</evidence>
<dbReference type="InterPro" id="IPR051329">
    <property type="entry name" value="NIR_SIR_4Fe-4S"/>
</dbReference>
<protein>
    <recommendedName>
        <fullName evidence="11">Ferredoxin--nitrite reductase, chloroplastic</fullName>
        <ecNumber evidence="10">1.7.7.1</ecNumber>
    </recommendedName>
</protein>
<dbReference type="InterPro" id="IPR006066">
    <property type="entry name" value="NO2/SO3_Rdtase_FeS/sirohaem_BS"/>
</dbReference>